<evidence type="ECO:0000256" key="7">
    <source>
        <dbReference type="ARBA" id="ARBA00023136"/>
    </source>
</evidence>
<dbReference type="InterPro" id="IPR003593">
    <property type="entry name" value="AAA+_ATPase"/>
</dbReference>
<evidence type="ECO:0000256" key="3">
    <source>
        <dbReference type="ARBA" id="ARBA00022692"/>
    </source>
</evidence>
<dbReference type="Gene3D" id="1.20.1560.10">
    <property type="entry name" value="ABC transporter type 1, transmembrane domain"/>
    <property type="match status" value="1"/>
</dbReference>
<dbReference type="PROSITE" id="PS00211">
    <property type="entry name" value="ABC_TRANSPORTER_1"/>
    <property type="match status" value="1"/>
</dbReference>
<dbReference type="InterPro" id="IPR017871">
    <property type="entry name" value="ABC_transporter-like_CS"/>
</dbReference>
<dbReference type="PROSITE" id="PS50929">
    <property type="entry name" value="ABC_TM1F"/>
    <property type="match status" value="1"/>
</dbReference>
<dbReference type="EMBL" id="VLTJ01000020">
    <property type="protein sequence ID" value="TSH95838.1"/>
    <property type="molecule type" value="Genomic_DNA"/>
</dbReference>
<dbReference type="Gene3D" id="3.40.50.300">
    <property type="entry name" value="P-loop containing nucleotide triphosphate hydrolases"/>
    <property type="match status" value="1"/>
</dbReference>
<feature type="transmembrane region" description="Helical" evidence="8">
    <location>
        <begin position="141"/>
        <end position="174"/>
    </location>
</feature>
<dbReference type="GO" id="GO:0140359">
    <property type="term" value="F:ABC-type transporter activity"/>
    <property type="evidence" value="ECO:0007669"/>
    <property type="project" value="InterPro"/>
</dbReference>
<feature type="domain" description="ABC transmembrane type-1" evidence="10">
    <location>
        <begin position="18"/>
        <end position="308"/>
    </location>
</feature>
<dbReference type="SUPFAM" id="SSF90123">
    <property type="entry name" value="ABC transporter transmembrane region"/>
    <property type="match status" value="1"/>
</dbReference>
<comment type="subcellular location">
    <subcellularLocation>
        <location evidence="1">Cell membrane</location>
        <topology evidence="1">Multi-pass membrane protein</topology>
    </subcellularLocation>
</comment>
<keyword evidence="2" id="KW-1003">Cell membrane</keyword>
<dbReference type="GO" id="GO:0005886">
    <property type="term" value="C:plasma membrane"/>
    <property type="evidence" value="ECO:0007669"/>
    <property type="project" value="UniProtKB-SubCell"/>
</dbReference>
<reference evidence="11 12" key="1">
    <citation type="submission" date="2019-07" db="EMBL/GenBank/DDBJ databases">
        <title>Qingshengfaniella alkalisoli gen. nov., sp. nov., isolated from saline soil.</title>
        <authorList>
            <person name="Xu L."/>
            <person name="Huang X.-X."/>
            <person name="Sun J.-Q."/>
        </authorList>
    </citation>
    <scope>NUCLEOTIDE SEQUENCE [LARGE SCALE GENOMIC DNA]</scope>
    <source>
        <strain evidence="11 12">DSM 27279</strain>
    </source>
</reference>
<evidence type="ECO:0000256" key="8">
    <source>
        <dbReference type="SAM" id="Phobius"/>
    </source>
</evidence>
<feature type="transmembrane region" description="Helical" evidence="8">
    <location>
        <begin position="53"/>
        <end position="74"/>
    </location>
</feature>
<organism evidence="11 12">
    <name type="scientific">Verticiella sediminum</name>
    <dbReference type="NCBI Taxonomy" id="1247510"/>
    <lineage>
        <taxon>Bacteria</taxon>
        <taxon>Pseudomonadati</taxon>
        <taxon>Pseudomonadota</taxon>
        <taxon>Betaproteobacteria</taxon>
        <taxon>Burkholderiales</taxon>
        <taxon>Alcaligenaceae</taxon>
        <taxon>Verticiella</taxon>
    </lineage>
</organism>
<evidence type="ECO:0000259" key="9">
    <source>
        <dbReference type="PROSITE" id="PS50893"/>
    </source>
</evidence>
<keyword evidence="3 8" id="KW-0812">Transmembrane</keyword>
<feature type="transmembrane region" description="Helical" evidence="8">
    <location>
        <begin position="20"/>
        <end position="41"/>
    </location>
</feature>
<keyword evidence="6 8" id="KW-1133">Transmembrane helix</keyword>
<dbReference type="GO" id="GO:0042883">
    <property type="term" value="P:cysteine transport"/>
    <property type="evidence" value="ECO:0007669"/>
    <property type="project" value="InterPro"/>
</dbReference>
<dbReference type="InterPro" id="IPR027417">
    <property type="entry name" value="P-loop_NTPase"/>
</dbReference>
<dbReference type="GO" id="GO:0005524">
    <property type="term" value="F:ATP binding"/>
    <property type="evidence" value="ECO:0007669"/>
    <property type="project" value="UniProtKB-KW"/>
</dbReference>
<dbReference type="InterPro" id="IPR039421">
    <property type="entry name" value="Type_1_exporter"/>
</dbReference>
<keyword evidence="4" id="KW-0547">Nucleotide-binding</keyword>
<dbReference type="Proteomes" id="UP000318405">
    <property type="component" value="Unassembled WGS sequence"/>
</dbReference>
<evidence type="ECO:0000313" key="11">
    <source>
        <dbReference type="EMBL" id="TSH95838.1"/>
    </source>
</evidence>
<dbReference type="SUPFAM" id="SSF52540">
    <property type="entry name" value="P-loop containing nucleoside triphosphate hydrolases"/>
    <property type="match status" value="1"/>
</dbReference>
<dbReference type="PANTHER" id="PTHR24221:SF654">
    <property type="entry name" value="ATP-BINDING CASSETTE SUB-FAMILY B MEMBER 6"/>
    <property type="match status" value="1"/>
</dbReference>
<sequence>MSRQRQEGSPVSIPSASFGIALQTFAALLWLPQAALLAWVAQRLAAGQAGLDWLALIGGSFLVLALARAAADAWGVRLSYARARAQVGERRRAGLRALAGASPFDARRVAAGAAASALAEQAEAITPYLTRYRAARVKVQVVPLALAAAVACVSWLAALILVFTAPLIPIFMALVGWRAQAASEAHLRELGSLNAYVLDRLRGLASLRGLGALAYTRRRLRALSQSLRIRTMAVLRIAFLSSAVLELFSALGVALVAVYVGFHLLGQLPFGAWGASLSLGQGVFVLLLAPAFFEPLRELASVWHDRAAGEAGEAALAALGREVLPLPGGASAAAPAAGARVPPEVRLDAVSFAYPGHASAPLREFSLELAAGGHLAITGDSGAGKSTLLALVAGLLAPDSGRVLIQGETLHGANAARLRARMAWVGQRPHFFAATLGGNVRLGRPGVDAAAVRRALGLAHLDLVAERRGAARLGEGAAGLSGGEAVRLAIARAAADPACDLILADEPTAHLDRATADAVIDSLLALGEGRTLLVATHDPRLVARLGCSVELADPAPRAEAA</sequence>
<dbReference type="PANTHER" id="PTHR24221">
    <property type="entry name" value="ATP-BINDING CASSETTE SUB-FAMILY B"/>
    <property type="match status" value="1"/>
</dbReference>
<evidence type="ECO:0000313" key="12">
    <source>
        <dbReference type="Proteomes" id="UP000318405"/>
    </source>
</evidence>
<accession>A0A556ASD2</accession>
<keyword evidence="5" id="KW-0067">ATP-binding</keyword>
<dbReference type="CDD" id="cd18584">
    <property type="entry name" value="ABC_6TM_AarD_CydD"/>
    <property type="match status" value="1"/>
</dbReference>
<evidence type="ECO:0000256" key="6">
    <source>
        <dbReference type="ARBA" id="ARBA00022989"/>
    </source>
</evidence>
<keyword evidence="12" id="KW-1185">Reference proteome</keyword>
<feature type="transmembrane region" description="Helical" evidence="8">
    <location>
        <begin position="272"/>
        <end position="293"/>
    </location>
</feature>
<evidence type="ECO:0000256" key="1">
    <source>
        <dbReference type="ARBA" id="ARBA00004651"/>
    </source>
</evidence>
<proteinExistence type="predicted"/>
<feature type="domain" description="ABC transporter" evidence="9">
    <location>
        <begin position="345"/>
        <end position="561"/>
    </location>
</feature>
<dbReference type="SMART" id="SM00382">
    <property type="entry name" value="AAA"/>
    <property type="match status" value="1"/>
</dbReference>
<dbReference type="Pfam" id="PF00005">
    <property type="entry name" value="ABC_tran"/>
    <property type="match status" value="1"/>
</dbReference>
<name>A0A556ASD2_9BURK</name>
<dbReference type="OrthoDB" id="9806127at2"/>
<dbReference type="NCBIfam" id="TIGR02857">
    <property type="entry name" value="CydD"/>
    <property type="match status" value="1"/>
</dbReference>
<dbReference type="Pfam" id="PF00664">
    <property type="entry name" value="ABC_membrane"/>
    <property type="match status" value="1"/>
</dbReference>
<dbReference type="InterPro" id="IPR011527">
    <property type="entry name" value="ABC1_TM_dom"/>
</dbReference>
<evidence type="ECO:0000259" key="10">
    <source>
        <dbReference type="PROSITE" id="PS50929"/>
    </source>
</evidence>
<dbReference type="InterPro" id="IPR036640">
    <property type="entry name" value="ABC1_TM_sf"/>
</dbReference>
<evidence type="ECO:0000256" key="2">
    <source>
        <dbReference type="ARBA" id="ARBA00022475"/>
    </source>
</evidence>
<evidence type="ECO:0000256" key="4">
    <source>
        <dbReference type="ARBA" id="ARBA00022741"/>
    </source>
</evidence>
<keyword evidence="7 8" id="KW-0472">Membrane</keyword>
<dbReference type="GO" id="GO:0016887">
    <property type="term" value="F:ATP hydrolysis activity"/>
    <property type="evidence" value="ECO:0007669"/>
    <property type="project" value="InterPro"/>
</dbReference>
<protein>
    <submittedName>
        <fullName evidence="11">Thiol reductant ABC exporter subunit CydD</fullName>
    </submittedName>
</protein>
<dbReference type="InterPro" id="IPR014216">
    <property type="entry name" value="ABC_transptr_CydD"/>
</dbReference>
<gene>
    <name evidence="11" type="primary">cydD</name>
    <name evidence="11" type="ORF">FOZ76_10230</name>
</gene>
<dbReference type="InterPro" id="IPR003439">
    <property type="entry name" value="ABC_transporter-like_ATP-bd"/>
</dbReference>
<dbReference type="PROSITE" id="PS50893">
    <property type="entry name" value="ABC_TRANSPORTER_2"/>
    <property type="match status" value="1"/>
</dbReference>
<dbReference type="AlphaFoldDB" id="A0A556ASD2"/>
<evidence type="ECO:0000256" key="5">
    <source>
        <dbReference type="ARBA" id="ARBA00022840"/>
    </source>
</evidence>
<comment type="caution">
    <text evidence="11">The sequence shown here is derived from an EMBL/GenBank/DDBJ whole genome shotgun (WGS) entry which is preliminary data.</text>
</comment>
<feature type="transmembrane region" description="Helical" evidence="8">
    <location>
        <begin position="237"/>
        <end position="260"/>
    </location>
</feature>